<keyword evidence="1" id="KW-0812">Transmembrane</keyword>
<feature type="transmembrane region" description="Helical" evidence="1">
    <location>
        <begin position="191"/>
        <end position="215"/>
    </location>
</feature>
<dbReference type="Proteomes" id="UP001218218">
    <property type="component" value="Unassembled WGS sequence"/>
</dbReference>
<protein>
    <submittedName>
        <fullName evidence="2">Uncharacterized protein</fullName>
    </submittedName>
</protein>
<feature type="transmembrane region" description="Helical" evidence="1">
    <location>
        <begin position="80"/>
        <end position="103"/>
    </location>
</feature>
<reference evidence="2" key="1">
    <citation type="submission" date="2023-03" db="EMBL/GenBank/DDBJ databases">
        <title>Massive genome expansion in bonnet fungi (Mycena s.s.) driven by repeated elements and novel gene families across ecological guilds.</title>
        <authorList>
            <consortium name="Lawrence Berkeley National Laboratory"/>
            <person name="Harder C.B."/>
            <person name="Miyauchi S."/>
            <person name="Viragh M."/>
            <person name="Kuo A."/>
            <person name="Thoen E."/>
            <person name="Andreopoulos B."/>
            <person name="Lu D."/>
            <person name="Skrede I."/>
            <person name="Drula E."/>
            <person name="Henrissat B."/>
            <person name="Morin E."/>
            <person name="Kohler A."/>
            <person name="Barry K."/>
            <person name="LaButti K."/>
            <person name="Morin E."/>
            <person name="Salamov A."/>
            <person name="Lipzen A."/>
            <person name="Mereny Z."/>
            <person name="Hegedus B."/>
            <person name="Baldrian P."/>
            <person name="Stursova M."/>
            <person name="Weitz H."/>
            <person name="Taylor A."/>
            <person name="Grigoriev I.V."/>
            <person name="Nagy L.G."/>
            <person name="Martin F."/>
            <person name="Kauserud H."/>
        </authorList>
    </citation>
    <scope>NUCLEOTIDE SEQUENCE</scope>
    <source>
        <strain evidence="2">CBHHK002</strain>
    </source>
</reference>
<feature type="transmembrane region" description="Helical" evidence="1">
    <location>
        <begin position="158"/>
        <end position="179"/>
    </location>
</feature>
<keyword evidence="1" id="KW-0472">Membrane</keyword>
<evidence type="ECO:0000313" key="2">
    <source>
        <dbReference type="EMBL" id="KAJ7346160.1"/>
    </source>
</evidence>
<name>A0AAD7A003_9AGAR</name>
<dbReference type="EMBL" id="JARIHO010000021">
    <property type="protein sequence ID" value="KAJ7346160.1"/>
    <property type="molecule type" value="Genomic_DNA"/>
</dbReference>
<sequence>MAQFVINRPCLDNIKTISTSVLQTVSSLLSAISFNSDSILGALLVLYTIKVLQMLVSSAIVLDSVLMIANYASVYLFDPLYVFTVGVVAVLAQIFLATQYWLLSPALARSRTKNKFITITLFFFITVEAGSAFASGATLAVFPQYKDQSLLNLTNMRIWLVTEAVTDVSIALAFLLEFWKIKSPIKETRSLVNRLVVQTIQTGTAGATIALVVLIA</sequence>
<gene>
    <name evidence="2" type="ORF">DFH08DRAFT_809992</name>
</gene>
<keyword evidence="3" id="KW-1185">Reference proteome</keyword>
<comment type="caution">
    <text evidence="2">The sequence shown here is derived from an EMBL/GenBank/DDBJ whole genome shotgun (WGS) entry which is preliminary data.</text>
</comment>
<proteinExistence type="predicted"/>
<evidence type="ECO:0000256" key="1">
    <source>
        <dbReference type="SAM" id="Phobius"/>
    </source>
</evidence>
<organism evidence="2 3">
    <name type="scientific">Mycena albidolilacea</name>
    <dbReference type="NCBI Taxonomy" id="1033008"/>
    <lineage>
        <taxon>Eukaryota</taxon>
        <taxon>Fungi</taxon>
        <taxon>Dikarya</taxon>
        <taxon>Basidiomycota</taxon>
        <taxon>Agaricomycotina</taxon>
        <taxon>Agaricomycetes</taxon>
        <taxon>Agaricomycetidae</taxon>
        <taxon>Agaricales</taxon>
        <taxon>Marasmiineae</taxon>
        <taxon>Mycenaceae</taxon>
        <taxon>Mycena</taxon>
    </lineage>
</organism>
<dbReference type="AlphaFoldDB" id="A0AAD7A003"/>
<accession>A0AAD7A003</accession>
<feature type="transmembrane region" description="Helical" evidence="1">
    <location>
        <begin position="115"/>
        <end position="138"/>
    </location>
</feature>
<keyword evidence="1" id="KW-1133">Transmembrane helix</keyword>
<evidence type="ECO:0000313" key="3">
    <source>
        <dbReference type="Proteomes" id="UP001218218"/>
    </source>
</evidence>